<reference evidence="3" key="2">
    <citation type="journal article" date="2014" name="ISME J.">
        <title>Microbial stratification in low pH oxic and suboxic macroscopic growths along an acid mine drainage.</title>
        <authorList>
            <person name="Mendez-Garcia C."/>
            <person name="Mesa V."/>
            <person name="Sprenger R.R."/>
            <person name="Richter M."/>
            <person name="Diez M.S."/>
            <person name="Solano J."/>
            <person name="Bargiela R."/>
            <person name="Golyshina O.V."/>
            <person name="Manteca A."/>
            <person name="Ramos J.L."/>
            <person name="Gallego J.R."/>
            <person name="Llorente I."/>
            <person name="Martins Dos Santos V.A."/>
            <person name="Jensen O.N."/>
            <person name="Pelaez A.I."/>
            <person name="Sanchez J."/>
            <person name="Ferrer M."/>
        </authorList>
    </citation>
    <scope>NUCLEOTIDE SEQUENCE</scope>
</reference>
<name>T1ABP2_9ZZZZ</name>
<evidence type="ECO:0000313" key="3">
    <source>
        <dbReference type="EMBL" id="EQD38334.1"/>
    </source>
</evidence>
<dbReference type="InterPro" id="IPR015908">
    <property type="entry name" value="Allantoicase_dom"/>
</dbReference>
<dbReference type="PANTHER" id="PTHR12045:SF3">
    <property type="entry name" value="INACTIVE ALLANTOICASE-RELATED"/>
    <property type="match status" value="1"/>
</dbReference>
<dbReference type="EC" id="3.5.3.4" evidence="3"/>
<dbReference type="PANTHER" id="PTHR12045">
    <property type="entry name" value="ALLANTOICASE"/>
    <property type="match status" value="1"/>
</dbReference>
<dbReference type="InterPro" id="IPR008979">
    <property type="entry name" value="Galactose-bd-like_sf"/>
</dbReference>
<feature type="non-terminal residue" evidence="3">
    <location>
        <position position="156"/>
    </location>
</feature>
<dbReference type="EMBL" id="AUZY01010543">
    <property type="protein sequence ID" value="EQD38334.1"/>
    <property type="molecule type" value="Genomic_DNA"/>
</dbReference>
<accession>T1ABP2</accession>
<protein>
    <submittedName>
        <fullName evidence="3">Allantoicase region domain protein</fullName>
        <ecNumber evidence="3">3.5.3.4</ecNumber>
    </submittedName>
</protein>
<dbReference type="Pfam" id="PF03561">
    <property type="entry name" value="Allantoicase"/>
    <property type="match status" value="1"/>
</dbReference>
<organism evidence="3">
    <name type="scientific">mine drainage metagenome</name>
    <dbReference type="NCBI Taxonomy" id="410659"/>
    <lineage>
        <taxon>unclassified sequences</taxon>
        <taxon>metagenomes</taxon>
        <taxon>ecological metagenomes</taxon>
    </lineage>
</organism>
<dbReference type="GO" id="GO:0000256">
    <property type="term" value="P:allantoin catabolic process"/>
    <property type="evidence" value="ECO:0007669"/>
    <property type="project" value="InterPro"/>
</dbReference>
<feature type="non-terminal residue" evidence="3">
    <location>
        <position position="1"/>
    </location>
</feature>
<evidence type="ECO:0000259" key="2">
    <source>
        <dbReference type="Pfam" id="PF03561"/>
    </source>
</evidence>
<keyword evidence="3" id="KW-0378">Hydrolase</keyword>
<dbReference type="SUPFAM" id="SSF49785">
    <property type="entry name" value="Galactose-binding domain-like"/>
    <property type="match status" value="2"/>
</dbReference>
<feature type="domain" description="Allantoicase" evidence="2">
    <location>
        <begin position="1"/>
        <end position="107"/>
    </location>
</feature>
<dbReference type="AlphaFoldDB" id="T1ABP2"/>
<dbReference type="Gene3D" id="2.60.120.260">
    <property type="entry name" value="Galactose-binding domain-like"/>
    <property type="match status" value="2"/>
</dbReference>
<evidence type="ECO:0000256" key="1">
    <source>
        <dbReference type="ARBA" id="ARBA00009242"/>
    </source>
</evidence>
<reference evidence="3" key="1">
    <citation type="submission" date="2013-08" db="EMBL/GenBank/DDBJ databases">
        <authorList>
            <person name="Mendez C."/>
            <person name="Richter M."/>
            <person name="Ferrer M."/>
            <person name="Sanchez J."/>
        </authorList>
    </citation>
    <scope>NUCLEOTIDE SEQUENCE</scope>
</reference>
<sequence>DGWETRRRRDGGHDYCVIRLAGPGVISLIEIDTRFFTGNYPPCASVQACRTSRTPDDRTRWSELIAPTPLAGDQRYYLDVPSADVWTHLKLNVYPDGGIARFRAYGRLNVDWSQAPATELRDLAAALMGGMALACSDEHYGSMSNLLLPGRATSMA</sequence>
<dbReference type="InterPro" id="IPR005164">
    <property type="entry name" value="Allantoicase"/>
</dbReference>
<dbReference type="GO" id="GO:0004037">
    <property type="term" value="F:allantoicase activity"/>
    <property type="evidence" value="ECO:0007669"/>
    <property type="project" value="UniProtKB-EC"/>
</dbReference>
<comment type="similarity">
    <text evidence="1">Belongs to the allantoicase family.</text>
</comment>
<comment type="caution">
    <text evidence="3">The sequence shown here is derived from an EMBL/GenBank/DDBJ whole genome shotgun (WGS) entry which is preliminary data.</text>
</comment>
<proteinExistence type="inferred from homology"/>
<gene>
    <name evidence="3" type="ORF">B1B_15852</name>
</gene>